<dbReference type="Gene3D" id="3.10.180.10">
    <property type="entry name" value="2,3-Dihydroxybiphenyl 1,2-Dioxygenase, domain 1"/>
    <property type="match status" value="1"/>
</dbReference>
<dbReference type="PROSITE" id="PS51819">
    <property type="entry name" value="VOC"/>
    <property type="match status" value="1"/>
</dbReference>
<reference evidence="2 3" key="1">
    <citation type="journal article" date="2018" name="J. Microbiol.">
        <title>Leifsonia flava sp. nov., a novel actinobacterium isolated from the rhizosphere of Aquilegia viridiflora.</title>
        <authorList>
            <person name="Cai Y."/>
            <person name="Tao W.Z."/>
            <person name="Ma Y.J."/>
            <person name="Cheng J."/>
            <person name="Zhang M.Y."/>
            <person name="Zhang Y.X."/>
        </authorList>
    </citation>
    <scope>NUCLEOTIDE SEQUENCE [LARGE SCALE GENOMIC DNA]</scope>
    <source>
        <strain evidence="2 3">SYP-B2174</strain>
    </source>
</reference>
<dbReference type="Pfam" id="PF22677">
    <property type="entry name" value="Ble-like_N"/>
    <property type="match status" value="1"/>
</dbReference>
<dbReference type="SUPFAM" id="SSF54593">
    <property type="entry name" value="Glyoxalase/Bleomycin resistance protein/Dihydroxybiphenyl dioxygenase"/>
    <property type="match status" value="1"/>
</dbReference>
<dbReference type="AlphaFoldDB" id="A0A4Y9R368"/>
<feature type="domain" description="VOC" evidence="1">
    <location>
        <begin position="3"/>
        <end position="127"/>
    </location>
</feature>
<dbReference type="InterPro" id="IPR037523">
    <property type="entry name" value="VOC_core"/>
</dbReference>
<protein>
    <submittedName>
        <fullName evidence="2">Glyoxalase</fullName>
    </submittedName>
</protein>
<evidence type="ECO:0000313" key="2">
    <source>
        <dbReference type="EMBL" id="TFV98717.1"/>
    </source>
</evidence>
<name>A0A4Y9R368_9MICO</name>
<dbReference type="PANTHER" id="PTHR36503">
    <property type="entry name" value="BLR2520 PROTEIN"/>
    <property type="match status" value="1"/>
</dbReference>
<keyword evidence="3" id="KW-1185">Reference proteome</keyword>
<evidence type="ECO:0000313" key="3">
    <source>
        <dbReference type="Proteomes" id="UP000298127"/>
    </source>
</evidence>
<dbReference type="EMBL" id="SPQZ01000002">
    <property type="protein sequence ID" value="TFV98717.1"/>
    <property type="molecule type" value="Genomic_DNA"/>
</dbReference>
<comment type="caution">
    <text evidence="2">The sequence shown here is derived from an EMBL/GenBank/DDBJ whole genome shotgun (WGS) entry which is preliminary data.</text>
</comment>
<sequence>MSTSVFINLPVSDLDASKAFFTGLGYTINENFTDETAACVVFGDTVYAMLLTHEKFAGFTDRSIGDAQASTSAIYALSTDSREDVDRIADAAIAAGGSQAQPPSDLGFMYSRSFHDLDGHHWEVLWMDEQAQVDGPPSPVE</sequence>
<gene>
    <name evidence="2" type="ORF">E4M00_04140</name>
</gene>
<proteinExistence type="predicted"/>
<organism evidence="2 3">
    <name type="scientific">Orlajensenia leifsoniae</name>
    <dbReference type="NCBI Taxonomy" id="2561933"/>
    <lineage>
        <taxon>Bacteria</taxon>
        <taxon>Bacillati</taxon>
        <taxon>Actinomycetota</taxon>
        <taxon>Actinomycetes</taxon>
        <taxon>Micrococcales</taxon>
        <taxon>Microbacteriaceae</taxon>
        <taxon>Orlajensenia</taxon>
    </lineage>
</organism>
<dbReference type="Proteomes" id="UP000298127">
    <property type="component" value="Unassembled WGS sequence"/>
</dbReference>
<dbReference type="InterPro" id="IPR029068">
    <property type="entry name" value="Glyas_Bleomycin-R_OHBP_Dase"/>
</dbReference>
<dbReference type="RefSeq" id="WP_135119256.1">
    <property type="nucleotide sequence ID" value="NZ_SPQZ01000002.1"/>
</dbReference>
<dbReference type="InterPro" id="IPR053863">
    <property type="entry name" value="Glyoxy/Ble-like_N"/>
</dbReference>
<evidence type="ECO:0000259" key="1">
    <source>
        <dbReference type="PROSITE" id="PS51819"/>
    </source>
</evidence>
<accession>A0A4Y9R368</accession>
<dbReference type="PANTHER" id="PTHR36503:SF2">
    <property type="entry name" value="BLR2408 PROTEIN"/>
    <property type="match status" value="1"/>
</dbReference>